<protein>
    <recommendedName>
        <fullName evidence="5">Viral A-type inclusion protein</fullName>
    </recommendedName>
</protein>
<evidence type="ECO:0000256" key="1">
    <source>
        <dbReference type="SAM" id="Coils"/>
    </source>
</evidence>
<feature type="region of interest" description="Disordered" evidence="2">
    <location>
        <begin position="1"/>
        <end position="37"/>
    </location>
</feature>
<feature type="compositionally biased region" description="Basic residues" evidence="2">
    <location>
        <begin position="1"/>
        <end position="17"/>
    </location>
</feature>
<feature type="compositionally biased region" description="Basic and acidic residues" evidence="2">
    <location>
        <begin position="18"/>
        <end position="30"/>
    </location>
</feature>
<dbReference type="RefSeq" id="WP_198608961.1">
    <property type="nucleotide sequence ID" value="NZ_JACOGM010000005.1"/>
</dbReference>
<evidence type="ECO:0000313" key="3">
    <source>
        <dbReference type="EMBL" id="MDZ4998113.1"/>
    </source>
</evidence>
<evidence type="ECO:0008006" key="5">
    <source>
        <dbReference type="Google" id="ProtNLM"/>
    </source>
</evidence>
<organism evidence="3 4">
    <name type="scientific">Clostridium perfringens</name>
    <dbReference type="NCBI Taxonomy" id="1502"/>
    <lineage>
        <taxon>Bacteria</taxon>
        <taxon>Bacillati</taxon>
        <taxon>Bacillota</taxon>
        <taxon>Clostridia</taxon>
        <taxon>Eubacteriales</taxon>
        <taxon>Clostridiaceae</taxon>
        <taxon>Clostridium</taxon>
    </lineage>
</organism>
<evidence type="ECO:0000256" key="2">
    <source>
        <dbReference type="SAM" id="MobiDB-lite"/>
    </source>
</evidence>
<accession>A0AAW9I195</accession>
<comment type="caution">
    <text evidence="3">The sequence shown here is derived from an EMBL/GenBank/DDBJ whole genome shotgun (WGS) entry which is preliminary data.</text>
</comment>
<proteinExistence type="predicted"/>
<feature type="coiled-coil region" evidence="1">
    <location>
        <begin position="95"/>
        <end position="129"/>
    </location>
</feature>
<keyword evidence="1" id="KW-0175">Coiled coil</keyword>
<evidence type="ECO:0000313" key="4">
    <source>
        <dbReference type="Proteomes" id="UP001291306"/>
    </source>
</evidence>
<sequence length="473" mass="54802">MAKIKKNKNNKKVKKNKNNGEDLMEKKEGKTISSKENINEKFGADEIGTKQVVITENHDVDIFEQKNSIEEKEDFKIKSRKILQEENVEVNNYRELDVNEKIEEMESKIDDMRELVSNMTSNIEKIENIQSLMIEMAKNVNTIQLKEKLEVLDKNIVKKDDFNYFKNEIKIHCLKDLKKEVINKLDLATQLLYSNEENNKRSREFLERNERNVQKLDDNLSKIRKSTDVIGKLIINSDKTSKYNSEITEILEVIQGKMNNIDGISRIEEKLENLNFSGKNNNIKLASYEDEVIVNMAEYGEAIIQQLAGAARKFATNKSSIENINKERKENEIRLKSKIKDTEEKISKEVKKELLGDLASKFETLDKLFNSEDNKDLMIKQFLVNNGLEIDSKLKIGETIEISEENKRDLESKAIFEGIGTYKVEESLFKINEEVYQKAKLVKMDQESDLVGKHNTSVERSTIGINKILETEN</sequence>
<dbReference type="AlphaFoldDB" id="A0AAW9I195"/>
<reference evidence="3" key="1">
    <citation type="submission" date="2019-11" db="EMBL/GenBank/DDBJ databases">
        <title>Characterization of Clostridium perfringens isolates from swine manure treated agricultural soils.</title>
        <authorList>
            <person name="Wushke S.T."/>
        </authorList>
    </citation>
    <scope>NUCLEOTIDE SEQUENCE</scope>
    <source>
        <strain evidence="3">X26</strain>
    </source>
</reference>
<dbReference type="Proteomes" id="UP001291306">
    <property type="component" value="Unassembled WGS sequence"/>
</dbReference>
<gene>
    <name evidence="3" type="ORF">GNF79_03175</name>
</gene>
<dbReference type="EMBL" id="WNVC01000006">
    <property type="protein sequence ID" value="MDZ4998113.1"/>
    <property type="molecule type" value="Genomic_DNA"/>
</dbReference>
<name>A0AAW9I195_CLOPF</name>